<dbReference type="Pfam" id="PF02622">
    <property type="entry name" value="DUF179"/>
    <property type="match status" value="1"/>
</dbReference>
<dbReference type="AlphaFoldDB" id="A0A368N1F6"/>
<proteinExistence type="inferred from homology"/>
<dbReference type="InterPro" id="IPR003774">
    <property type="entry name" value="AlgH-like"/>
</dbReference>
<evidence type="ECO:0000313" key="3">
    <source>
        <dbReference type="Proteomes" id="UP000252172"/>
    </source>
</evidence>
<gene>
    <name evidence="2" type="ORF">DQ356_02530</name>
</gene>
<comment type="similarity">
    <text evidence="1">Belongs to the UPF0301 (AlgH) family.</text>
</comment>
<dbReference type="OrthoDB" id="9807486at2"/>
<comment type="caution">
    <text evidence="2">The sequence shown here is derived from an EMBL/GenBank/DDBJ whole genome shotgun (WGS) entry which is preliminary data.</text>
</comment>
<dbReference type="SUPFAM" id="SSF143456">
    <property type="entry name" value="VC0467-like"/>
    <property type="match status" value="1"/>
</dbReference>
<evidence type="ECO:0000256" key="1">
    <source>
        <dbReference type="ARBA" id="ARBA00009600"/>
    </source>
</evidence>
<dbReference type="Gene3D" id="3.40.1740.10">
    <property type="entry name" value="VC0467-like"/>
    <property type="match status" value="1"/>
</dbReference>
<reference evidence="2 3" key="1">
    <citation type="submission" date="2018-07" db="EMBL/GenBank/DDBJ databases">
        <title>Chryseobacterium lacus sp. nov., isolated from lake water.</title>
        <authorList>
            <person name="Li C.-M."/>
        </authorList>
    </citation>
    <scope>NUCLEOTIDE SEQUENCE [LARGE SCALE GENOMIC DNA]</scope>
    <source>
        <strain evidence="2 3">YLOS41</strain>
    </source>
</reference>
<dbReference type="GO" id="GO:0005829">
    <property type="term" value="C:cytosol"/>
    <property type="evidence" value="ECO:0007669"/>
    <property type="project" value="TreeGrafter"/>
</dbReference>
<dbReference type="PANTHER" id="PTHR30327">
    <property type="entry name" value="UNCHARACTERIZED PROTEIN YQGE"/>
    <property type="match status" value="1"/>
</dbReference>
<evidence type="ECO:0000313" key="2">
    <source>
        <dbReference type="EMBL" id="RCU43923.1"/>
    </source>
</evidence>
<dbReference type="EMBL" id="QPIE01000002">
    <property type="protein sequence ID" value="RCU43923.1"/>
    <property type="molecule type" value="Genomic_DNA"/>
</dbReference>
<dbReference type="Proteomes" id="UP000252172">
    <property type="component" value="Unassembled WGS sequence"/>
</dbReference>
<keyword evidence="3" id="KW-1185">Reference proteome</keyword>
<name>A0A368N1F6_9FLAO</name>
<dbReference type="RefSeq" id="WP_114302905.1">
    <property type="nucleotide sequence ID" value="NZ_QPIE01000002.1"/>
</dbReference>
<dbReference type="PANTHER" id="PTHR30327:SF1">
    <property type="entry name" value="UPF0301 PROTEIN YQGE"/>
    <property type="match status" value="1"/>
</dbReference>
<organism evidence="2 3">
    <name type="scientific">Chryseobacterium lacus</name>
    <dbReference type="NCBI Taxonomy" id="2058346"/>
    <lineage>
        <taxon>Bacteria</taxon>
        <taxon>Pseudomonadati</taxon>
        <taxon>Bacteroidota</taxon>
        <taxon>Flavobacteriia</taxon>
        <taxon>Flavobacteriales</taxon>
        <taxon>Weeksellaceae</taxon>
        <taxon>Chryseobacterium group</taxon>
        <taxon>Chryseobacterium</taxon>
    </lineage>
</organism>
<sequence>MDYSYKGKILISTPDISTDIFSRSVVLIVEHDENGAFGIILNKKEDTVSQSISEVFGFPVDIYEGGPVEHNKIFFIVKGTPVTELYIRIDEQYYLTEDSETIIEEMVNKRLGTEEVKVFSGYSGWTAKQLEGEIQKKFWTVVEVYNLEYTAPSTHHLWKNIMQNLGGEFLIWANAPENISMN</sequence>
<accession>A0A368N1F6</accession>
<protein>
    <submittedName>
        <fullName evidence="2">YqgE/AlgH family protein</fullName>
    </submittedName>
</protein>